<organism evidence="3">
    <name type="scientific">Tanacetum cinerariifolium</name>
    <name type="common">Dalmatian daisy</name>
    <name type="synonym">Chrysanthemum cinerariifolium</name>
    <dbReference type="NCBI Taxonomy" id="118510"/>
    <lineage>
        <taxon>Eukaryota</taxon>
        <taxon>Viridiplantae</taxon>
        <taxon>Streptophyta</taxon>
        <taxon>Embryophyta</taxon>
        <taxon>Tracheophyta</taxon>
        <taxon>Spermatophyta</taxon>
        <taxon>Magnoliopsida</taxon>
        <taxon>eudicotyledons</taxon>
        <taxon>Gunneridae</taxon>
        <taxon>Pentapetalae</taxon>
        <taxon>asterids</taxon>
        <taxon>campanulids</taxon>
        <taxon>Asterales</taxon>
        <taxon>Asteraceae</taxon>
        <taxon>Asteroideae</taxon>
        <taxon>Anthemideae</taxon>
        <taxon>Anthemidinae</taxon>
        <taxon>Tanacetum</taxon>
    </lineage>
</organism>
<protein>
    <recommendedName>
        <fullName evidence="2">Reverse transcriptase Ty1/copia-type domain-containing protein</fullName>
    </recommendedName>
</protein>
<proteinExistence type="predicted"/>
<feature type="domain" description="Reverse transcriptase Ty1/copia-type" evidence="2">
    <location>
        <begin position="399"/>
        <end position="530"/>
    </location>
</feature>
<evidence type="ECO:0000259" key="2">
    <source>
        <dbReference type="Pfam" id="PF07727"/>
    </source>
</evidence>
<dbReference type="Pfam" id="PF07727">
    <property type="entry name" value="RVT_2"/>
    <property type="match status" value="1"/>
</dbReference>
<dbReference type="SUPFAM" id="SSF56672">
    <property type="entry name" value="DNA/RNA polymerases"/>
    <property type="match status" value="1"/>
</dbReference>
<reference evidence="3" key="1">
    <citation type="journal article" date="2019" name="Sci. Rep.">
        <title>Draft genome of Tanacetum cinerariifolium, the natural source of mosquito coil.</title>
        <authorList>
            <person name="Yamashiro T."/>
            <person name="Shiraishi A."/>
            <person name="Satake H."/>
            <person name="Nakayama K."/>
        </authorList>
    </citation>
    <scope>NUCLEOTIDE SEQUENCE</scope>
</reference>
<dbReference type="InterPro" id="IPR036397">
    <property type="entry name" value="RNaseH_sf"/>
</dbReference>
<feature type="compositionally biased region" description="Low complexity" evidence="1">
    <location>
        <begin position="32"/>
        <end position="43"/>
    </location>
</feature>
<dbReference type="EMBL" id="BKCJ010005963">
    <property type="protein sequence ID" value="GEU69588.1"/>
    <property type="molecule type" value="Genomic_DNA"/>
</dbReference>
<dbReference type="SUPFAM" id="SSF53098">
    <property type="entry name" value="Ribonuclease H-like"/>
    <property type="match status" value="1"/>
</dbReference>
<dbReference type="Gene3D" id="3.30.420.10">
    <property type="entry name" value="Ribonuclease H-like superfamily/Ribonuclease H"/>
    <property type="match status" value="1"/>
</dbReference>
<gene>
    <name evidence="3" type="ORF">Tci_041566</name>
</gene>
<dbReference type="InterPro" id="IPR043502">
    <property type="entry name" value="DNA/RNA_pol_sf"/>
</dbReference>
<sequence>MVAQVDEMQKEKEINKLMALISLSFKKIYKPTNNNLKTSSNTSRENQDNTPRINRGTGYDNQRAVNVAEARENVGTHVVQQFGIQCYNFKEYGHVARDDIDNEPNNQDLKAHYMYIAKIQKVTPDDADNSGPIFDVELLQKPIVVPISTREPKRNVNQSVATPLKKTVAVESTNQKPRSTTKKKYEHVSKTCRWWYSKITPPRYKWNPKSNTMNVKPDVSLPLRNKYRNANILKYNTIRGSTLSNLYCILILVKLVEIIMFIVDSGCSKYMTKNFKLLSNFVEKILGTVKFRNGQIAPILGYGDLYDIVTGLPKLKFVKDHLCSSCELGKAKCKTFKTKTFPSSKRRLQILHMDLYGPMRVESFNGKKYVLIIVDDYSIHTWTHFLRSKDETPEFKGLDVWELVDRPLCKNVINMKWLWKKNDEENTLIRNKALLVAKGYNQKEGIDFEESFAPVARLKAVWLFVAYVAYKSFPVYQMDVKTAFLNGSLKVEVYVNQPDEYVDPHHPDKVYHLKKELYGLKQATGVWKDILLVQIYVDDIIFGSMNLKLSKMFEKLMHSKFERYMMSELKFFLGIQIHQSPLDVDLSGTSVDQTKYHSMVRALMYLTASRSNIVHATCYCACYEARPIEKHLKEVKQIFLYLKNTINMDLWYSKDTSFELIAFLDSDHAGCLDSRKSTSGGIQFLGGQKEWDDPPNIIFKQEIEILKAHAKRLFGNENIWVEMHRNIAWDKVENPNPQSTPQVPPSFEETTPPVTYLEEVEKTLGTPIEVEPLNEAKLEEVGLNYNHNTPLSSKKVLSFDQPEPQPQPLPNFPPLDAILGTERGLKPPIKPQSPENFRIKILDNLTIYTPPSSLVASFHLRTLYCYYRPCVDDPKKHYGFKPGLLGQSGSLGVDFSNMEMREDDWELEPIEVSFFRRRLNFPVREKK</sequence>
<dbReference type="InterPro" id="IPR012337">
    <property type="entry name" value="RNaseH-like_sf"/>
</dbReference>
<comment type="caution">
    <text evidence="3">The sequence shown here is derived from an EMBL/GenBank/DDBJ whole genome shotgun (WGS) entry which is preliminary data.</text>
</comment>
<dbReference type="PANTHER" id="PTHR11439:SF495">
    <property type="entry name" value="REVERSE TRANSCRIPTASE, RNA-DEPENDENT DNA POLYMERASE-RELATED"/>
    <property type="match status" value="1"/>
</dbReference>
<dbReference type="PANTHER" id="PTHR11439">
    <property type="entry name" value="GAG-POL-RELATED RETROTRANSPOSON"/>
    <property type="match status" value="1"/>
</dbReference>
<evidence type="ECO:0000256" key="1">
    <source>
        <dbReference type="SAM" id="MobiDB-lite"/>
    </source>
</evidence>
<feature type="region of interest" description="Disordered" evidence="1">
    <location>
        <begin position="32"/>
        <end position="59"/>
    </location>
</feature>
<evidence type="ECO:0000313" key="3">
    <source>
        <dbReference type="EMBL" id="GEU69588.1"/>
    </source>
</evidence>
<name>A0A6L2M6K3_TANCI</name>
<dbReference type="AlphaFoldDB" id="A0A6L2M6K3"/>
<dbReference type="InterPro" id="IPR013103">
    <property type="entry name" value="RVT_2"/>
</dbReference>
<dbReference type="GO" id="GO:0003676">
    <property type="term" value="F:nucleic acid binding"/>
    <property type="evidence" value="ECO:0007669"/>
    <property type="project" value="InterPro"/>
</dbReference>
<accession>A0A6L2M6K3</accession>